<evidence type="ECO:0000313" key="6">
    <source>
        <dbReference type="EMBL" id="MDQ6411799.1"/>
    </source>
</evidence>
<evidence type="ECO:0000313" key="5">
    <source>
        <dbReference type="EMBL" id="MCX4149981.1"/>
    </source>
</evidence>
<comment type="cofactor">
    <cofactor evidence="3">
        <name>Zn(2+)</name>
        <dbReference type="ChEBI" id="CHEBI:29105"/>
    </cofactor>
    <text evidence="3">Binds 1 divalent metal cation per subunit.</text>
</comment>
<feature type="binding site" evidence="3">
    <location>
        <position position="153"/>
    </location>
    <ligand>
        <name>a divalent metal cation</name>
        <dbReference type="ChEBI" id="CHEBI:60240"/>
    </ligand>
</feature>
<feature type="binding site" evidence="3">
    <location>
        <position position="203"/>
    </location>
    <ligand>
        <name>a divalent metal cation</name>
        <dbReference type="ChEBI" id="CHEBI:60240"/>
    </ligand>
</feature>
<keyword evidence="3" id="KW-0479">Metal-binding</keyword>
<evidence type="ECO:0000313" key="7">
    <source>
        <dbReference type="Proteomes" id="UP001209412"/>
    </source>
</evidence>
<dbReference type="GO" id="GO:0005509">
    <property type="term" value="F:calcium ion binding"/>
    <property type="evidence" value="ECO:0007669"/>
    <property type="project" value="TreeGrafter"/>
</dbReference>
<feature type="binding site" evidence="3">
    <location>
        <position position="107"/>
    </location>
    <ligand>
        <name>substrate</name>
    </ligand>
</feature>
<comment type="similarity">
    <text evidence="1">Belongs to the SMP-30/CGR1 family.</text>
</comment>
<dbReference type="InterPro" id="IPR013658">
    <property type="entry name" value="SGL"/>
</dbReference>
<proteinExistence type="inferred from homology"/>
<dbReference type="EMBL" id="JAMXWF010000035">
    <property type="protein sequence ID" value="MDQ6411799.1"/>
    <property type="molecule type" value="Genomic_DNA"/>
</dbReference>
<dbReference type="Proteomes" id="UP001209412">
    <property type="component" value="Unassembled WGS sequence"/>
</dbReference>
<feature type="active site" description="Proton donor/acceptor" evidence="2">
    <location>
        <position position="203"/>
    </location>
</feature>
<dbReference type="Gene3D" id="2.120.10.30">
    <property type="entry name" value="TolB, C-terminal domain"/>
    <property type="match status" value="1"/>
</dbReference>
<dbReference type="AlphaFoldDB" id="A0AAP5BL54"/>
<dbReference type="InterPro" id="IPR011042">
    <property type="entry name" value="6-blade_b-propeller_TolB-like"/>
</dbReference>
<dbReference type="Pfam" id="PF08450">
    <property type="entry name" value="SGL"/>
    <property type="match status" value="1"/>
</dbReference>
<dbReference type="Proteomes" id="UP001242288">
    <property type="component" value="Unassembled WGS sequence"/>
</dbReference>
<dbReference type="EMBL" id="JAPKHW010000035">
    <property type="protein sequence ID" value="MCX4149981.1"/>
    <property type="molecule type" value="Genomic_DNA"/>
</dbReference>
<evidence type="ECO:0000256" key="2">
    <source>
        <dbReference type="PIRSR" id="PIRSR605511-1"/>
    </source>
</evidence>
<protein>
    <submittedName>
        <fullName evidence="6">SMP-30/gluconolactonase/LRE family protein</fullName>
    </submittedName>
</protein>
<name>A0AAP5BL54_9BURK</name>
<evidence type="ECO:0000259" key="4">
    <source>
        <dbReference type="Pfam" id="PF08450"/>
    </source>
</evidence>
<feature type="domain" description="SMP-30/Gluconolactonase/LRE-like region" evidence="4">
    <location>
        <begin position="20"/>
        <end position="262"/>
    </location>
</feature>
<dbReference type="RefSeq" id="WP_266260775.1">
    <property type="nucleotide sequence ID" value="NZ_JAMXWF010000035.1"/>
</dbReference>
<comment type="caution">
    <text evidence="6">The sequence shown here is derived from an EMBL/GenBank/DDBJ whole genome shotgun (WGS) entry which is preliminary data.</text>
</comment>
<feature type="binding site" evidence="3">
    <location>
        <position position="105"/>
    </location>
    <ligand>
        <name>substrate</name>
    </ligand>
</feature>
<keyword evidence="7" id="KW-1185">Reference proteome</keyword>
<gene>
    <name evidence="6" type="ORF">NIE36_32115</name>
    <name evidence="5" type="ORF">OSB80_32180</name>
</gene>
<evidence type="ECO:0000256" key="3">
    <source>
        <dbReference type="PIRSR" id="PIRSR605511-2"/>
    </source>
</evidence>
<organism evidence="6 8">
    <name type="scientific">Paraburkholderia madseniana</name>
    <dbReference type="NCBI Taxonomy" id="2599607"/>
    <lineage>
        <taxon>Bacteria</taxon>
        <taxon>Pseudomonadati</taxon>
        <taxon>Pseudomonadota</taxon>
        <taxon>Betaproteobacteria</taxon>
        <taxon>Burkholderiales</taxon>
        <taxon>Burkholderiaceae</taxon>
        <taxon>Paraburkholderia</taxon>
    </lineage>
</organism>
<dbReference type="PANTHER" id="PTHR10907:SF47">
    <property type="entry name" value="REGUCALCIN"/>
    <property type="match status" value="1"/>
</dbReference>
<reference evidence="6" key="1">
    <citation type="submission" date="2022-06" db="EMBL/GenBank/DDBJ databases">
        <title>PHB producers.</title>
        <authorList>
            <person name="Besaury L."/>
        </authorList>
    </citation>
    <scope>NUCLEOTIDE SEQUENCE</scope>
    <source>
        <strain evidence="6 7">SEWS6</strain>
    </source>
</reference>
<accession>A0AAP5BL54</accession>
<dbReference type="InterPro" id="IPR005511">
    <property type="entry name" value="SMP-30"/>
</dbReference>
<dbReference type="GO" id="GO:0004341">
    <property type="term" value="F:gluconolactonase activity"/>
    <property type="evidence" value="ECO:0007669"/>
    <property type="project" value="TreeGrafter"/>
</dbReference>
<feature type="binding site" evidence="3">
    <location>
        <position position="22"/>
    </location>
    <ligand>
        <name>a divalent metal cation</name>
        <dbReference type="ChEBI" id="CHEBI:60240"/>
    </ligand>
</feature>
<evidence type="ECO:0000313" key="8">
    <source>
        <dbReference type="Proteomes" id="UP001242288"/>
    </source>
</evidence>
<keyword evidence="3" id="KW-0862">Zinc</keyword>
<dbReference type="GO" id="GO:0019853">
    <property type="term" value="P:L-ascorbic acid biosynthetic process"/>
    <property type="evidence" value="ECO:0007669"/>
    <property type="project" value="TreeGrafter"/>
</dbReference>
<dbReference type="SUPFAM" id="SSF63829">
    <property type="entry name" value="Calcium-dependent phosphotriesterase"/>
    <property type="match status" value="1"/>
</dbReference>
<evidence type="ECO:0000256" key="1">
    <source>
        <dbReference type="ARBA" id="ARBA00008853"/>
    </source>
</evidence>
<dbReference type="PANTHER" id="PTHR10907">
    <property type="entry name" value="REGUCALCIN"/>
    <property type="match status" value="1"/>
</dbReference>
<dbReference type="PRINTS" id="PR01790">
    <property type="entry name" value="SMP30FAMILY"/>
</dbReference>
<sequence length="296" mass="32098">MAPIEYSSTLEVVFNPKMEVGEGPIWDDATSTLLFVESFNGAVHRYDPMTGKLLVHYLNQPVGIAIPRKRGGLVVSARDGLLSVQENDPDADLLVPLEFEKRGNRMNDAKCDSLGRLWSGTFSTTFEPKAGSLYCIDPNYSVTKAAEGVYISNGIAWSPDETKMYYADTAKRGVDVFDYDIHTGGISNRRRFVNIDRADGLPDGMATDAQGYLWVALYCGGVVRRYSPEGEWVGTVTLPVAGVTSCGFGGKDLQDLYITTANHLPAHTGLIPEPGAGALFRCRPGIAGMPVYPFGG</sequence>